<protein>
    <recommendedName>
        <fullName evidence="6">Pentatricopeptide repeat-containing protein</fullName>
    </recommendedName>
</protein>
<dbReference type="Pfam" id="PF13041">
    <property type="entry name" value="PPR_2"/>
    <property type="match status" value="1"/>
</dbReference>
<evidence type="ECO:0000256" key="1">
    <source>
        <dbReference type="ARBA" id="ARBA00007626"/>
    </source>
</evidence>
<accession>A0ABD3C5Y8</accession>
<gene>
    <name evidence="4" type="ORF">CASFOL_031650</name>
</gene>
<proteinExistence type="inferred from homology"/>
<sequence length="398" mass="45145">MAFCSKVRSLLLQRNRLFSSSILSPDSKTPLSSKEKSRAALTLLRFEKNPERILDICRAAALTPDSHLDRVAYSQAMFKLKESHYYEGIRSFINESLTRPDLKSERFVSHFIVLYGKSGLVKDAIKLFDEMPNLGVPNGVKALNSLLFSCILGGEYGEMKRVFSEFPRKYGLEPDLDTYNTVLKGFSESGSTNSSHSILAEMERKGIKPNMTTFSVVIGGFYKEEKLSDVESMMILMKKYGMRPNISIHNTQIQSLCKLKRSDRAKAFLDEIVSRGMKPNCVTYHLLIYGFCKENKFDVAKSLFKEMVVDKKLKPEANCYFTLIYFLCQGRDFEAALGVCKDCMAKGWVPNITTMKMLVDGLISIEKVDEAREIIGAVKEKFSRNAEKWSEIEEGLSK</sequence>
<evidence type="ECO:0000313" key="5">
    <source>
        <dbReference type="Proteomes" id="UP001632038"/>
    </source>
</evidence>
<evidence type="ECO:0000256" key="2">
    <source>
        <dbReference type="ARBA" id="ARBA00022737"/>
    </source>
</evidence>
<feature type="repeat" description="PPR" evidence="3">
    <location>
        <begin position="245"/>
        <end position="279"/>
    </location>
</feature>
<dbReference type="InterPro" id="IPR050667">
    <property type="entry name" value="PPR-containing_protein"/>
</dbReference>
<dbReference type="Pfam" id="PF12854">
    <property type="entry name" value="PPR_1"/>
    <property type="match status" value="1"/>
</dbReference>
<name>A0ABD3C5Y8_9LAMI</name>
<feature type="repeat" description="PPR" evidence="3">
    <location>
        <begin position="210"/>
        <end position="244"/>
    </location>
</feature>
<reference evidence="5" key="1">
    <citation type="journal article" date="2024" name="IScience">
        <title>Strigolactones Initiate the Formation of Haustorium-like Structures in Castilleja.</title>
        <authorList>
            <person name="Buerger M."/>
            <person name="Peterson D."/>
            <person name="Chory J."/>
        </authorList>
    </citation>
    <scope>NUCLEOTIDE SEQUENCE [LARGE SCALE GENOMIC DNA]</scope>
</reference>
<dbReference type="InterPro" id="IPR011990">
    <property type="entry name" value="TPR-like_helical_dom_sf"/>
</dbReference>
<dbReference type="AlphaFoldDB" id="A0ABD3C5Y8"/>
<feature type="repeat" description="PPR" evidence="3">
    <location>
        <begin position="280"/>
        <end position="315"/>
    </location>
</feature>
<evidence type="ECO:0008006" key="6">
    <source>
        <dbReference type="Google" id="ProtNLM"/>
    </source>
</evidence>
<comment type="similarity">
    <text evidence="1">Belongs to the PPR family. P subfamily.</text>
</comment>
<comment type="caution">
    <text evidence="4">The sequence shown here is derived from an EMBL/GenBank/DDBJ whole genome shotgun (WGS) entry which is preliminary data.</text>
</comment>
<dbReference type="NCBIfam" id="TIGR00756">
    <property type="entry name" value="PPR"/>
    <property type="match status" value="3"/>
</dbReference>
<keyword evidence="5" id="KW-1185">Reference proteome</keyword>
<dbReference type="Pfam" id="PF01535">
    <property type="entry name" value="PPR"/>
    <property type="match status" value="1"/>
</dbReference>
<dbReference type="PROSITE" id="PS51375">
    <property type="entry name" value="PPR"/>
    <property type="match status" value="4"/>
</dbReference>
<keyword evidence="2" id="KW-0677">Repeat</keyword>
<dbReference type="Proteomes" id="UP001632038">
    <property type="component" value="Unassembled WGS sequence"/>
</dbReference>
<feature type="repeat" description="PPR" evidence="3">
    <location>
        <begin position="175"/>
        <end position="209"/>
    </location>
</feature>
<evidence type="ECO:0000313" key="4">
    <source>
        <dbReference type="EMBL" id="KAL3624982.1"/>
    </source>
</evidence>
<dbReference type="PANTHER" id="PTHR47939">
    <property type="entry name" value="MEMBRANE-ASSOCIATED SALT-INDUCIBLE PROTEIN-LIKE"/>
    <property type="match status" value="1"/>
</dbReference>
<dbReference type="InterPro" id="IPR002885">
    <property type="entry name" value="PPR_rpt"/>
</dbReference>
<organism evidence="4 5">
    <name type="scientific">Castilleja foliolosa</name>
    <dbReference type="NCBI Taxonomy" id="1961234"/>
    <lineage>
        <taxon>Eukaryota</taxon>
        <taxon>Viridiplantae</taxon>
        <taxon>Streptophyta</taxon>
        <taxon>Embryophyta</taxon>
        <taxon>Tracheophyta</taxon>
        <taxon>Spermatophyta</taxon>
        <taxon>Magnoliopsida</taxon>
        <taxon>eudicotyledons</taxon>
        <taxon>Gunneridae</taxon>
        <taxon>Pentapetalae</taxon>
        <taxon>asterids</taxon>
        <taxon>lamiids</taxon>
        <taxon>Lamiales</taxon>
        <taxon>Orobanchaceae</taxon>
        <taxon>Pedicularideae</taxon>
        <taxon>Castillejinae</taxon>
        <taxon>Castilleja</taxon>
    </lineage>
</organism>
<dbReference type="PANTHER" id="PTHR47939:SF9">
    <property type="entry name" value="(WILD MALAYSIAN BANANA) HYPOTHETICAL PROTEIN"/>
    <property type="match status" value="1"/>
</dbReference>
<dbReference type="EMBL" id="JAVIJP010000053">
    <property type="protein sequence ID" value="KAL3624982.1"/>
    <property type="molecule type" value="Genomic_DNA"/>
</dbReference>
<evidence type="ECO:0000256" key="3">
    <source>
        <dbReference type="PROSITE-ProRule" id="PRU00708"/>
    </source>
</evidence>
<dbReference type="Gene3D" id="1.25.40.10">
    <property type="entry name" value="Tetratricopeptide repeat domain"/>
    <property type="match status" value="3"/>
</dbReference>